<dbReference type="PROSITE" id="PS51791">
    <property type="entry name" value="HSAC2"/>
    <property type="match status" value="1"/>
</dbReference>
<feature type="region of interest" description="Disordered" evidence="2">
    <location>
        <begin position="44"/>
        <end position="65"/>
    </location>
</feature>
<dbReference type="OrthoDB" id="10012704at2759"/>
<gene>
    <name evidence="4" type="ORF">NEZAVI_LOCUS6454</name>
</gene>
<name>A0A9P0H6R5_NEZVI</name>
<protein>
    <recommendedName>
        <fullName evidence="3">HSac2 domain-containing protein</fullName>
    </recommendedName>
</protein>
<dbReference type="EMBL" id="OV725079">
    <property type="protein sequence ID" value="CAH1396366.1"/>
    <property type="molecule type" value="Genomic_DNA"/>
</dbReference>
<feature type="domain" description="HSac2" evidence="3">
    <location>
        <begin position="83"/>
        <end position="230"/>
    </location>
</feature>
<comment type="similarity">
    <text evidence="1">Belongs to the TPRG1 family.</text>
</comment>
<evidence type="ECO:0000256" key="2">
    <source>
        <dbReference type="SAM" id="MobiDB-lite"/>
    </source>
</evidence>
<dbReference type="Pfam" id="PF12456">
    <property type="entry name" value="hSac2"/>
    <property type="match status" value="1"/>
</dbReference>
<evidence type="ECO:0000256" key="1">
    <source>
        <dbReference type="ARBA" id="ARBA00009163"/>
    </source>
</evidence>
<feature type="compositionally biased region" description="Polar residues" evidence="2">
    <location>
        <begin position="48"/>
        <end position="58"/>
    </location>
</feature>
<dbReference type="GO" id="GO:0005737">
    <property type="term" value="C:cytoplasm"/>
    <property type="evidence" value="ECO:0007669"/>
    <property type="project" value="TreeGrafter"/>
</dbReference>
<organism evidence="4 5">
    <name type="scientific">Nezara viridula</name>
    <name type="common">Southern green stink bug</name>
    <name type="synonym">Cimex viridulus</name>
    <dbReference type="NCBI Taxonomy" id="85310"/>
    <lineage>
        <taxon>Eukaryota</taxon>
        <taxon>Metazoa</taxon>
        <taxon>Ecdysozoa</taxon>
        <taxon>Arthropoda</taxon>
        <taxon>Hexapoda</taxon>
        <taxon>Insecta</taxon>
        <taxon>Pterygota</taxon>
        <taxon>Neoptera</taxon>
        <taxon>Paraneoptera</taxon>
        <taxon>Hemiptera</taxon>
        <taxon>Heteroptera</taxon>
        <taxon>Panheteroptera</taxon>
        <taxon>Pentatomomorpha</taxon>
        <taxon>Pentatomoidea</taxon>
        <taxon>Pentatomidae</taxon>
        <taxon>Pentatominae</taxon>
        <taxon>Nezara</taxon>
    </lineage>
</organism>
<dbReference type="PANTHER" id="PTHR31108:SF1">
    <property type="entry name" value="HSAC2 DOMAIN-CONTAINING PROTEIN"/>
    <property type="match status" value="1"/>
</dbReference>
<dbReference type="AlphaFoldDB" id="A0A9P0H6R5"/>
<dbReference type="InterPro" id="IPR022158">
    <property type="entry name" value="Inositol_phosphatase"/>
</dbReference>
<keyword evidence="5" id="KW-1185">Reference proteome</keyword>
<evidence type="ECO:0000313" key="5">
    <source>
        <dbReference type="Proteomes" id="UP001152798"/>
    </source>
</evidence>
<reference evidence="4" key="1">
    <citation type="submission" date="2022-01" db="EMBL/GenBank/DDBJ databases">
        <authorList>
            <person name="King R."/>
        </authorList>
    </citation>
    <scope>NUCLEOTIDE SEQUENCE</scope>
</reference>
<dbReference type="InterPro" id="IPR040242">
    <property type="entry name" value="TPRG1-like"/>
</dbReference>
<dbReference type="Proteomes" id="UP001152798">
    <property type="component" value="Chromosome 3"/>
</dbReference>
<dbReference type="InterPro" id="IPR034753">
    <property type="entry name" value="hSac2"/>
</dbReference>
<evidence type="ECO:0000313" key="4">
    <source>
        <dbReference type="EMBL" id="CAH1396366.1"/>
    </source>
</evidence>
<accession>A0A9P0H6R5</accession>
<dbReference type="PANTHER" id="PTHR31108">
    <property type="entry name" value="TUMOR PROTEIN P63-REGULATED GENE 1-LIKE PROTEIN"/>
    <property type="match status" value="1"/>
</dbReference>
<sequence length="336" mass="38361">MKDEEIPLTFDDGPERCFERAMLEIDGDSSNKINTNKVELKKMDDPLQNGSLEATNPTAPKKARPNSLALVPWSGENAKDYFCFRNGLISSAIEECKTELLSEDGGEIIGCWLLTEISFWDSEKERLVILTDKYLYTIKYDFIALKQLDQRKTSLDIIDTIIIGELSYPATSLIPHLDGLATGVSNIVKGCLVRPIQERLAGMPPCTNTNVLRGGNFEPRSRNINGVRLMWGEGIPVPFLKKWNPFEKDIPFTTFTSHPLMWHKDEETKERRIFSVDDFVLELKKLFEEKIQTLQCSLQHRPILLENYIGVGALIHNKNSLGFFKDLQYRRHLAPK</sequence>
<proteinExistence type="inferred from homology"/>
<evidence type="ECO:0000259" key="3">
    <source>
        <dbReference type="PROSITE" id="PS51791"/>
    </source>
</evidence>